<dbReference type="OrthoDB" id="6257037at2759"/>
<feature type="compositionally biased region" description="Polar residues" evidence="5">
    <location>
        <begin position="1051"/>
        <end position="1064"/>
    </location>
</feature>
<feature type="compositionally biased region" description="Basic and acidic residues" evidence="5">
    <location>
        <begin position="1066"/>
        <end position="1085"/>
    </location>
</feature>
<feature type="compositionally biased region" description="Polar residues" evidence="5">
    <location>
        <begin position="267"/>
        <end position="282"/>
    </location>
</feature>
<feature type="compositionally biased region" description="Acidic residues" evidence="5">
    <location>
        <begin position="968"/>
        <end position="979"/>
    </location>
</feature>
<feature type="compositionally biased region" description="Basic and acidic residues" evidence="5">
    <location>
        <begin position="453"/>
        <end position="469"/>
    </location>
</feature>
<feature type="region of interest" description="Disordered" evidence="5">
    <location>
        <begin position="1280"/>
        <end position="1362"/>
    </location>
</feature>
<comment type="subcellular location">
    <subcellularLocation>
        <location evidence="1">Nucleus</location>
    </subcellularLocation>
</comment>
<feature type="compositionally biased region" description="Low complexity" evidence="5">
    <location>
        <begin position="48"/>
        <end position="59"/>
    </location>
</feature>
<keyword evidence="3" id="KW-0804">Transcription</keyword>
<dbReference type="GO" id="GO:0003712">
    <property type="term" value="F:transcription coregulator activity"/>
    <property type="evidence" value="ECO:0007669"/>
    <property type="project" value="TreeGrafter"/>
</dbReference>
<organism evidence="6 7">
    <name type="scientific">Lottia gigantea</name>
    <name type="common">Giant owl limpet</name>
    <dbReference type="NCBI Taxonomy" id="225164"/>
    <lineage>
        <taxon>Eukaryota</taxon>
        <taxon>Metazoa</taxon>
        <taxon>Spiralia</taxon>
        <taxon>Lophotrochozoa</taxon>
        <taxon>Mollusca</taxon>
        <taxon>Gastropoda</taxon>
        <taxon>Patellogastropoda</taxon>
        <taxon>Lottioidea</taxon>
        <taxon>Lottiidae</taxon>
        <taxon>Lottia</taxon>
    </lineage>
</organism>
<feature type="compositionally biased region" description="Basic residues" evidence="5">
    <location>
        <begin position="777"/>
        <end position="794"/>
    </location>
</feature>
<dbReference type="SUPFAM" id="SSF47762">
    <property type="entry name" value="PAH2 domain"/>
    <property type="match status" value="1"/>
</dbReference>
<dbReference type="GeneID" id="20250615"/>
<feature type="compositionally biased region" description="Low complexity" evidence="5">
    <location>
        <begin position="1154"/>
        <end position="1163"/>
    </location>
</feature>
<feature type="region of interest" description="Disordered" evidence="5">
    <location>
        <begin position="837"/>
        <end position="1013"/>
    </location>
</feature>
<dbReference type="STRING" id="225164.V4AEN0"/>
<feature type="compositionally biased region" description="Acidic residues" evidence="5">
    <location>
        <begin position="85"/>
        <end position="98"/>
    </location>
</feature>
<feature type="compositionally biased region" description="Basic and acidic residues" evidence="5">
    <location>
        <begin position="1329"/>
        <end position="1345"/>
    </location>
</feature>
<dbReference type="InterPro" id="IPR052435">
    <property type="entry name" value="YY1-Transcr_Regul"/>
</dbReference>
<dbReference type="PANTHER" id="PTHR16088">
    <property type="entry name" value="YY1 ASSOCIATED PROTEIN-RELATED"/>
    <property type="match status" value="1"/>
</dbReference>
<dbReference type="EMBL" id="KB200236">
    <property type="protein sequence ID" value="ESP02469.1"/>
    <property type="molecule type" value="Genomic_DNA"/>
</dbReference>
<feature type="compositionally biased region" description="Polar residues" evidence="5">
    <location>
        <begin position="250"/>
        <end position="259"/>
    </location>
</feature>
<dbReference type="Proteomes" id="UP000030746">
    <property type="component" value="Unassembled WGS sequence"/>
</dbReference>
<gene>
    <name evidence="6" type="ORF">LOTGIDRAFT_237968</name>
</gene>
<feature type="compositionally biased region" description="Low complexity" evidence="5">
    <location>
        <begin position="874"/>
        <end position="883"/>
    </location>
</feature>
<feature type="compositionally biased region" description="Acidic residues" evidence="5">
    <location>
        <begin position="226"/>
        <end position="235"/>
    </location>
</feature>
<evidence type="ECO:0000256" key="2">
    <source>
        <dbReference type="ARBA" id="ARBA00023015"/>
    </source>
</evidence>
<feature type="compositionally biased region" description="Polar residues" evidence="5">
    <location>
        <begin position="943"/>
        <end position="953"/>
    </location>
</feature>
<dbReference type="GO" id="GO:0005634">
    <property type="term" value="C:nucleus"/>
    <property type="evidence" value="ECO:0007669"/>
    <property type="project" value="UniProtKB-SubCell"/>
</dbReference>
<proteinExistence type="predicted"/>
<dbReference type="CTD" id="20250615"/>
<feature type="region of interest" description="Disordered" evidence="5">
    <location>
        <begin position="1"/>
        <end position="114"/>
    </location>
</feature>
<dbReference type="OMA" id="GNCKENT"/>
<feature type="region of interest" description="Disordered" evidence="5">
    <location>
        <begin position="226"/>
        <end position="283"/>
    </location>
</feature>
<feature type="region of interest" description="Disordered" evidence="5">
    <location>
        <begin position="777"/>
        <end position="809"/>
    </location>
</feature>
<feature type="compositionally biased region" description="Acidic residues" evidence="5">
    <location>
        <begin position="28"/>
        <end position="43"/>
    </location>
</feature>
<evidence type="ECO:0008006" key="8">
    <source>
        <dbReference type="Google" id="ProtNLM"/>
    </source>
</evidence>
<sequence length="1503" mass="169010">MEDDTKIDESGDDKIQTIDKHQIKDLMGEEEEEEADDEEDMDFSPDASYSSVNESCESSFEMDKVSKKTKSKTKSSVKRDVEASNVDDDDDDDDDSDSDVLHIHSDESEEEMVCENDKVVGEDDGLEEKLTEDASKNHLTANNVKNILRHVITSKEVVDMVKNTIATEDIENTSDQTKHLVEATYEPKMTRSKMKEVMEKGKIPQVWPLSPLKTGSKNKPSFLELEFTDDEDDEYNPDRDPVRESDDESTSFLSSQASDFGSPCPRTPSTPASHPRPSTSKKQFFVSPAVPVNKSVKTDLAKAFDNVAETDEEFLLREINSAYDTVARRTRSKLPLTSTSLIELESTLIEVAPDITEDMYDTNLGQDEEWQEFLSSLYTGTVTKIDVAPQESQEVGDDETNDPEYDYLGEAEHEEKDEEDYKYCRPYKIPKKEMFDLLDQLTEFMASDQEDEEGKRYTRGDSTESDENKKKKNKSYKPSTEGLQFTSSQFLILQDQIRRHIQLSTQFYFLCLGCDDYKHMTKVCVKHLNEFDMFRKASMMGEKSSYNVCNLTESLELIQQDRCWDIDKELEDIQSMSFDDTISNVSDSDDGFNNTDSTFKRQQAKCEAILESQKEIFWNNQVFFYPELLPKRRLMSLKEAKDSRVFFTPGEDKMIALAMDQFGTTPKHYNLIHKYLMPAKTVKQISFRVKNLASKRSQDNPVKLYKKKKILPENATLFHIFSIDSMIPPKQQNIDLLPKWCKKYKDSLEKKGKGVEECNKVEVEKVEDIKLTKKKNTRSFKTSTKSKKTPKKSPYKTPVPVSPKASKTQAMPTALITSAGLFVPIRYASPSKLPPDLQSAIIDGSPYQLPAPRPKTTPEKTDSHAAGSSNYFNTPTPDSTSQPSPCPVTDHLTNTHSDLPDSTDSQPALVSVNQPSSQATAKTAELTTAKPSQAIASVAPDSTGHSLTFSGDETSGKEEHGMASCPMDETEDQQTEEESCATLNKPGVSEQQQEKDQCLLGGGKEDTPKDIVKQPKHVGFVDLHSQASPLSDVPVQVLDDEKHLSDDIPSEQYQTSTVASSARTDNPIDKDSSRESTENKEEGCIPEKPASKTIVAVSQNNLSGILVTTPVPSPVNMEVFSTASSDIDTIHQKEAADTVTPTKNDKTDPPIADTSGSFLSTPSSLASSINSSTNTTPKTAVEIVATLAPFYNSYLVDPVVTQQSQLETTPKKYRELVPKSDLPQPANKQLFLSPKKKTSPKVTRLKRGVRAILPKGYVHDVKISPTKRAANQIKRKAAKIYHKGNSPNKLLLPKPPSFTDSLHYPNTRYQKQLNLNNSAVKSSRVTKRRLSESEKMEESDEHQSEVEDASASQDESQPEDDLEDVTIDDNLEELMAASTTIRFDPRKSSHQIHDNKTKAQRRREMNIALLAPDILESDPKRDDRDTAFAQAYMHQVKETLSDDMETYEQFLLLMCEFGKGTQSPINVFTICTIIIYHHHCRYLPFAHTIVIYHHHYGYLPFAQ</sequence>
<feature type="compositionally biased region" description="Low complexity" evidence="5">
    <location>
        <begin position="919"/>
        <end position="930"/>
    </location>
</feature>
<feature type="compositionally biased region" description="Polar residues" evidence="5">
    <location>
        <begin position="891"/>
        <end position="918"/>
    </location>
</feature>
<feature type="region of interest" description="Disordered" evidence="5">
    <location>
        <begin position="1043"/>
        <end position="1087"/>
    </location>
</feature>
<reference evidence="6 7" key="1">
    <citation type="journal article" date="2013" name="Nature">
        <title>Insights into bilaterian evolution from three spiralian genomes.</title>
        <authorList>
            <person name="Simakov O."/>
            <person name="Marletaz F."/>
            <person name="Cho S.J."/>
            <person name="Edsinger-Gonzales E."/>
            <person name="Havlak P."/>
            <person name="Hellsten U."/>
            <person name="Kuo D.H."/>
            <person name="Larsson T."/>
            <person name="Lv J."/>
            <person name="Arendt D."/>
            <person name="Savage R."/>
            <person name="Osoegawa K."/>
            <person name="de Jong P."/>
            <person name="Grimwood J."/>
            <person name="Chapman J.A."/>
            <person name="Shapiro H."/>
            <person name="Aerts A."/>
            <person name="Otillar R.P."/>
            <person name="Terry A.Y."/>
            <person name="Boore J.L."/>
            <person name="Grigoriev I.V."/>
            <person name="Lindberg D.R."/>
            <person name="Seaver E.C."/>
            <person name="Weisblat D.A."/>
            <person name="Putnam N.H."/>
            <person name="Rokhsar D.S."/>
        </authorList>
    </citation>
    <scope>NUCLEOTIDE SEQUENCE [LARGE SCALE GENOMIC DNA]</scope>
</reference>
<dbReference type="InterPro" id="IPR036600">
    <property type="entry name" value="PAH_sf"/>
</dbReference>
<dbReference type="GO" id="GO:0006355">
    <property type="term" value="P:regulation of DNA-templated transcription"/>
    <property type="evidence" value="ECO:0007669"/>
    <property type="project" value="InterPro"/>
</dbReference>
<evidence type="ECO:0000313" key="6">
    <source>
        <dbReference type="EMBL" id="ESP02469.1"/>
    </source>
</evidence>
<feature type="region of interest" description="Disordered" evidence="5">
    <location>
        <begin position="448"/>
        <end position="480"/>
    </location>
</feature>
<feature type="compositionally biased region" description="Basic and acidic residues" evidence="5">
    <location>
        <begin position="7"/>
        <end position="27"/>
    </location>
</feature>
<feature type="compositionally biased region" description="Basic and acidic residues" evidence="5">
    <location>
        <begin position="992"/>
        <end position="1013"/>
    </location>
</feature>
<name>V4AEN0_LOTGI</name>
<keyword evidence="2" id="KW-0805">Transcription regulation</keyword>
<keyword evidence="7" id="KW-1185">Reference proteome</keyword>
<evidence type="ECO:0000256" key="5">
    <source>
        <dbReference type="SAM" id="MobiDB-lite"/>
    </source>
</evidence>
<dbReference type="HOGENOM" id="CLU_248586_0_0_1"/>
<feature type="compositionally biased region" description="Low complexity" evidence="5">
    <location>
        <begin position="795"/>
        <end position="804"/>
    </location>
</feature>
<dbReference type="PANTHER" id="PTHR16088:SF3">
    <property type="entry name" value="GON-4-LIKE PROTEIN"/>
    <property type="match status" value="1"/>
</dbReference>
<evidence type="ECO:0000313" key="7">
    <source>
        <dbReference type="Proteomes" id="UP000030746"/>
    </source>
</evidence>
<feature type="region of interest" description="Disordered" evidence="5">
    <location>
        <begin position="1136"/>
        <end position="1163"/>
    </location>
</feature>
<evidence type="ECO:0000256" key="1">
    <source>
        <dbReference type="ARBA" id="ARBA00004123"/>
    </source>
</evidence>
<feature type="compositionally biased region" description="Polar residues" evidence="5">
    <location>
        <begin position="1307"/>
        <end position="1323"/>
    </location>
</feature>
<dbReference type="RefSeq" id="XP_009046855.1">
    <property type="nucleotide sequence ID" value="XM_009048607.1"/>
</dbReference>
<feature type="compositionally biased region" description="Basic residues" evidence="5">
    <location>
        <begin position="67"/>
        <end position="76"/>
    </location>
</feature>
<dbReference type="KEGG" id="lgi:LOTGIDRAFT_237968"/>
<protein>
    <recommendedName>
        <fullName evidence="8">Myb-like domain-containing protein</fullName>
    </recommendedName>
</protein>
<evidence type="ECO:0000256" key="3">
    <source>
        <dbReference type="ARBA" id="ARBA00023163"/>
    </source>
</evidence>
<accession>V4AEN0</accession>
<evidence type="ECO:0000256" key="4">
    <source>
        <dbReference type="ARBA" id="ARBA00023242"/>
    </source>
</evidence>
<keyword evidence="4" id="KW-0539">Nucleus</keyword>